<comment type="caution">
    <text evidence="2">The sequence shown here is derived from an EMBL/GenBank/DDBJ whole genome shotgun (WGS) entry which is preliminary data.</text>
</comment>
<protein>
    <submittedName>
        <fullName evidence="2">Ketopantoate reductase family protein</fullName>
    </submittedName>
</protein>
<dbReference type="AlphaFoldDB" id="A0A554A1C6"/>
<name>A0A554A1C6_9BACI</name>
<feature type="domain" description="Ketopantoate reductase N-terminal" evidence="1">
    <location>
        <begin position="20"/>
        <end position="172"/>
    </location>
</feature>
<evidence type="ECO:0000313" key="3">
    <source>
        <dbReference type="Proteomes" id="UP000318521"/>
    </source>
</evidence>
<organism evidence="2 3">
    <name type="scientific">Alkalicoccobacillus porphyridii</name>
    <dbReference type="NCBI Taxonomy" id="2597270"/>
    <lineage>
        <taxon>Bacteria</taxon>
        <taxon>Bacillati</taxon>
        <taxon>Bacillota</taxon>
        <taxon>Bacilli</taxon>
        <taxon>Bacillales</taxon>
        <taxon>Bacillaceae</taxon>
        <taxon>Alkalicoccobacillus</taxon>
    </lineage>
</organism>
<keyword evidence="3" id="KW-1185">Reference proteome</keyword>
<dbReference type="SUPFAM" id="SSF51735">
    <property type="entry name" value="NAD(P)-binding Rossmann-fold domains"/>
    <property type="match status" value="1"/>
</dbReference>
<evidence type="ECO:0000313" key="2">
    <source>
        <dbReference type="EMBL" id="TSB47446.1"/>
    </source>
</evidence>
<dbReference type="Proteomes" id="UP000318521">
    <property type="component" value="Unassembled WGS sequence"/>
</dbReference>
<proteinExistence type="predicted"/>
<dbReference type="InterPro" id="IPR013332">
    <property type="entry name" value="KPR_N"/>
</dbReference>
<accession>A0A554A1C6</accession>
<dbReference type="Gene3D" id="3.40.50.720">
    <property type="entry name" value="NAD(P)-binding Rossmann-like Domain"/>
    <property type="match status" value="1"/>
</dbReference>
<dbReference type="InterPro" id="IPR036291">
    <property type="entry name" value="NAD(P)-bd_dom_sf"/>
</dbReference>
<gene>
    <name evidence="2" type="ORF">FN960_06845</name>
</gene>
<dbReference type="EMBL" id="VLXZ01000003">
    <property type="protein sequence ID" value="TSB47446.1"/>
    <property type="molecule type" value="Genomic_DNA"/>
</dbReference>
<reference evidence="2 3" key="1">
    <citation type="submission" date="2019-07" db="EMBL/GenBank/DDBJ databases">
        <authorList>
            <person name="Park Y.J."/>
            <person name="Jeong S.E."/>
            <person name="Jung H.S."/>
        </authorList>
    </citation>
    <scope>NUCLEOTIDE SEQUENCE [LARGE SCALE GENOMIC DNA]</scope>
    <source>
        <strain evidence="3">P16(2019)</strain>
    </source>
</reference>
<sequence length="328" mass="37504">MFINKHMFIKIGEVGVYMRILVLGAGVIGSYLTHSLLKAGQDVTILARGKRVKQLQMDGLVIKHFLQRKVTTDKINVISTLTEDDFYDLIFVVMKYNQFPSIYLDIAQNRSENIVFIGNNANPTGMEKEIQKLSTITKNIGFGFNASGGIREDSGRVVSTHGKGNIIFGEFNNNIPLQKRVKEAFGDHFKVTIEKDVEAWLLTHYIFIIPFVSLLYLHDFDAKNLSKSKVDLTMMIEATYEGFSILKDNGFNVTPSAQEKLLNHKRLYYVAMKLFLILPINQMVSGGMDEIVALYDQFEKQKNESNLKTNNWDQIKKHTMKKYRNDIV</sequence>
<dbReference type="Pfam" id="PF02558">
    <property type="entry name" value="ApbA"/>
    <property type="match status" value="1"/>
</dbReference>
<dbReference type="OrthoDB" id="9793586at2"/>
<evidence type="ECO:0000259" key="1">
    <source>
        <dbReference type="Pfam" id="PF02558"/>
    </source>
</evidence>